<reference evidence="2 3" key="1">
    <citation type="journal article" date="2006" name="Science">
        <title>Phytophthora genome sequences uncover evolutionary origins and mechanisms of pathogenesis.</title>
        <authorList>
            <person name="Tyler B.M."/>
            <person name="Tripathy S."/>
            <person name="Zhang X."/>
            <person name="Dehal P."/>
            <person name="Jiang R.H."/>
            <person name="Aerts A."/>
            <person name="Arredondo F.D."/>
            <person name="Baxter L."/>
            <person name="Bensasson D."/>
            <person name="Beynon J.L."/>
            <person name="Chapman J."/>
            <person name="Damasceno C.M."/>
            <person name="Dorrance A.E."/>
            <person name="Dou D."/>
            <person name="Dickerman A.W."/>
            <person name="Dubchak I.L."/>
            <person name="Garbelotto M."/>
            <person name="Gijzen M."/>
            <person name="Gordon S.G."/>
            <person name="Govers F."/>
            <person name="Grunwald N.J."/>
            <person name="Huang W."/>
            <person name="Ivors K.L."/>
            <person name="Jones R.W."/>
            <person name="Kamoun S."/>
            <person name="Krampis K."/>
            <person name="Lamour K.H."/>
            <person name="Lee M.K."/>
            <person name="McDonald W.H."/>
            <person name="Medina M."/>
            <person name="Meijer H.J."/>
            <person name="Nordberg E.K."/>
            <person name="Maclean D.J."/>
            <person name="Ospina-Giraldo M.D."/>
            <person name="Morris P.F."/>
            <person name="Phuntumart V."/>
            <person name="Putnam N.H."/>
            <person name="Rash S."/>
            <person name="Rose J.K."/>
            <person name="Sakihama Y."/>
            <person name="Salamov A.A."/>
            <person name="Savidor A."/>
            <person name="Scheuring C.F."/>
            <person name="Smith B.M."/>
            <person name="Sobral B.W."/>
            <person name="Terry A."/>
            <person name="Torto-Alalibo T.A."/>
            <person name="Win J."/>
            <person name="Xu Z."/>
            <person name="Zhang H."/>
            <person name="Grigoriev I.V."/>
            <person name="Rokhsar D.S."/>
            <person name="Boore J.L."/>
        </authorList>
    </citation>
    <scope>NUCLEOTIDE SEQUENCE [LARGE SCALE GENOMIC DNA]</scope>
    <source>
        <strain evidence="2 3">P6497</strain>
    </source>
</reference>
<dbReference type="OMA" id="GANSQWS"/>
<gene>
    <name evidence="2" type="ORF">PHYSODRAFT_342361</name>
</gene>
<protein>
    <recommendedName>
        <fullName evidence="4">Secreted protein</fullName>
    </recommendedName>
</protein>
<feature type="signal peptide" evidence="1">
    <location>
        <begin position="1"/>
        <end position="23"/>
    </location>
</feature>
<dbReference type="RefSeq" id="XP_009539087.1">
    <property type="nucleotide sequence ID" value="XM_009540792.1"/>
</dbReference>
<evidence type="ECO:0008006" key="4">
    <source>
        <dbReference type="Google" id="ProtNLM"/>
    </source>
</evidence>
<dbReference type="GeneID" id="20648258"/>
<dbReference type="AlphaFoldDB" id="G5AG44"/>
<dbReference type="SMR" id="G5AG44"/>
<name>G5AG44_PHYSP</name>
<evidence type="ECO:0000313" key="3">
    <source>
        <dbReference type="Proteomes" id="UP000002640"/>
    </source>
</evidence>
<accession>G5AG44</accession>
<dbReference type="EMBL" id="JH159166">
    <property type="protein sequence ID" value="EGZ05556.1"/>
    <property type="molecule type" value="Genomic_DNA"/>
</dbReference>
<dbReference type="Proteomes" id="UP000002640">
    <property type="component" value="Unassembled WGS sequence"/>
</dbReference>
<evidence type="ECO:0000313" key="2">
    <source>
        <dbReference type="EMBL" id="EGZ05556.1"/>
    </source>
</evidence>
<feature type="chain" id="PRO_5003473330" description="Secreted protein" evidence="1">
    <location>
        <begin position="24"/>
        <end position="155"/>
    </location>
</feature>
<sequence>MKTTTAIASAAVLMTASVPGADAHGYIYVPQSQFKGGANSQWSVQIDPVWPSKDWYGNTQKSVQVFNSLKGSHNYKDLRTLLDDTSKYGPNCGYTNPNGTPYGHSNVNVKTEFPVDYSYCKAKGGCMMRFYCLAFQALGKKTVWQTYKDCIPLKA</sequence>
<keyword evidence="1" id="KW-0732">Signal</keyword>
<keyword evidence="3" id="KW-1185">Reference proteome</keyword>
<organism evidence="2 3">
    <name type="scientific">Phytophthora sojae (strain P6497)</name>
    <name type="common">Soybean stem and root rot agent</name>
    <name type="synonym">Phytophthora megasperma f. sp. glycines</name>
    <dbReference type="NCBI Taxonomy" id="1094619"/>
    <lineage>
        <taxon>Eukaryota</taxon>
        <taxon>Sar</taxon>
        <taxon>Stramenopiles</taxon>
        <taxon>Oomycota</taxon>
        <taxon>Peronosporomycetes</taxon>
        <taxon>Peronosporales</taxon>
        <taxon>Peronosporaceae</taxon>
        <taxon>Phytophthora</taxon>
    </lineage>
</organism>
<dbReference type="KEGG" id="psoj:PHYSODRAFT_342361"/>
<dbReference type="InParanoid" id="G5AG44"/>
<evidence type="ECO:0000256" key="1">
    <source>
        <dbReference type="SAM" id="SignalP"/>
    </source>
</evidence>
<proteinExistence type="predicted"/>